<dbReference type="Proteomes" id="UP000031036">
    <property type="component" value="Unassembled WGS sequence"/>
</dbReference>
<dbReference type="EMBL" id="JPKZ01003287">
    <property type="protein sequence ID" value="KHN72170.1"/>
    <property type="molecule type" value="Genomic_DNA"/>
</dbReference>
<dbReference type="AlphaFoldDB" id="A0A0B2UTF4"/>
<keyword evidence="1" id="KW-0472">Membrane</keyword>
<dbReference type="OrthoDB" id="5857186at2759"/>
<evidence type="ECO:0000313" key="3">
    <source>
        <dbReference type="Proteomes" id="UP000031036"/>
    </source>
</evidence>
<feature type="transmembrane region" description="Helical" evidence="1">
    <location>
        <begin position="155"/>
        <end position="175"/>
    </location>
</feature>
<comment type="caution">
    <text evidence="2">The sequence shown here is derived from an EMBL/GenBank/DDBJ whole genome shotgun (WGS) entry which is preliminary data.</text>
</comment>
<accession>A0A0B2UTF4</accession>
<reference evidence="2 3" key="1">
    <citation type="submission" date="2014-11" db="EMBL/GenBank/DDBJ databases">
        <title>Genetic blueprint of the zoonotic pathogen Toxocara canis.</title>
        <authorList>
            <person name="Zhu X.-Q."/>
            <person name="Korhonen P.K."/>
            <person name="Cai H."/>
            <person name="Young N.D."/>
            <person name="Nejsum P."/>
            <person name="von Samson-Himmelstjerna G."/>
            <person name="Boag P.R."/>
            <person name="Tan P."/>
            <person name="Li Q."/>
            <person name="Min J."/>
            <person name="Yang Y."/>
            <person name="Wang X."/>
            <person name="Fang X."/>
            <person name="Hall R.S."/>
            <person name="Hofmann A."/>
            <person name="Sternberg P.W."/>
            <person name="Jex A.R."/>
            <person name="Gasser R.B."/>
        </authorList>
    </citation>
    <scope>NUCLEOTIDE SEQUENCE [LARGE SCALE GENOMIC DNA]</scope>
    <source>
        <strain evidence="2">PN_DK_2014</strain>
    </source>
</reference>
<evidence type="ECO:0008006" key="4">
    <source>
        <dbReference type="Google" id="ProtNLM"/>
    </source>
</evidence>
<dbReference type="SUPFAM" id="SSF81321">
    <property type="entry name" value="Family A G protein-coupled receptor-like"/>
    <property type="match status" value="1"/>
</dbReference>
<name>A0A0B2UTF4_TOXCA</name>
<feature type="transmembrane region" description="Helical" evidence="1">
    <location>
        <begin position="53"/>
        <end position="77"/>
    </location>
</feature>
<keyword evidence="3" id="KW-1185">Reference proteome</keyword>
<evidence type="ECO:0000313" key="2">
    <source>
        <dbReference type="EMBL" id="KHN72170.1"/>
    </source>
</evidence>
<sequence>MFSRIKRLELGIKIMHLAFVIYAIEGAALFLTNALFAIAIARSHRLVVKYYILFAKFITDALSGLAALSSGVGRLIIIETGIEQLRSGRFCMLMPWNILFSWTEPMTAVMLLLMSIDRLFCITMPITYHKKGKDMQRFQGRDTYLARFECRQRQLTITLGISSIFTLILYVIPVTVEFLTRNEISSNHISDVTTIYAVISSNLNPISNILVIVWRQKDIANAIRKVFNDLSSKRSRKVFANRQRKIYIGGNITNYNAA</sequence>
<dbReference type="Gene3D" id="1.20.1070.10">
    <property type="entry name" value="Rhodopsin 7-helix transmembrane proteins"/>
    <property type="match status" value="1"/>
</dbReference>
<organism evidence="2 3">
    <name type="scientific">Toxocara canis</name>
    <name type="common">Canine roundworm</name>
    <dbReference type="NCBI Taxonomy" id="6265"/>
    <lineage>
        <taxon>Eukaryota</taxon>
        <taxon>Metazoa</taxon>
        <taxon>Ecdysozoa</taxon>
        <taxon>Nematoda</taxon>
        <taxon>Chromadorea</taxon>
        <taxon>Rhabditida</taxon>
        <taxon>Spirurina</taxon>
        <taxon>Ascaridomorpha</taxon>
        <taxon>Ascaridoidea</taxon>
        <taxon>Toxocaridae</taxon>
        <taxon>Toxocara</taxon>
    </lineage>
</organism>
<protein>
    <recommendedName>
        <fullName evidence="4">G-protein coupled receptors family 1 profile domain-containing protein</fullName>
    </recommendedName>
</protein>
<proteinExistence type="predicted"/>
<evidence type="ECO:0000256" key="1">
    <source>
        <dbReference type="SAM" id="Phobius"/>
    </source>
</evidence>
<feature type="transmembrane region" description="Helical" evidence="1">
    <location>
        <begin position="195"/>
        <end position="214"/>
    </location>
</feature>
<keyword evidence="1" id="KW-1133">Transmembrane helix</keyword>
<gene>
    <name evidence="2" type="ORF">Tcan_09398</name>
</gene>
<feature type="transmembrane region" description="Helical" evidence="1">
    <location>
        <begin position="20"/>
        <end position="41"/>
    </location>
</feature>
<keyword evidence="1" id="KW-0812">Transmembrane</keyword>